<protein>
    <submittedName>
        <fullName evidence="2">Uncharacterized protein</fullName>
    </submittedName>
</protein>
<feature type="region of interest" description="Disordered" evidence="1">
    <location>
        <begin position="35"/>
        <end position="93"/>
    </location>
</feature>
<accession>A0ABN8MSW6</accession>
<sequence length="123" mass="13914">MADAVKTAKQGIAKNVSSTGHLGPLLDLFSFVDKPSEIPYTPRKRKSKKRRTKERAKNRPDSGNNGHERKAKVEKKSSQPPQPATYPYRSDEDTIREIMADASRRYQISQAENRQSCILYGAH</sequence>
<dbReference type="Proteomes" id="UP001159405">
    <property type="component" value="Unassembled WGS sequence"/>
</dbReference>
<comment type="caution">
    <text evidence="2">The sequence shown here is derived from an EMBL/GenBank/DDBJ whole genome shotgun (WGS) entry which is preliminary data.</text>
</comment>
<gene>
    <name evidence="2" type="ORF">PLOB_00016461</name>
</gene>
<evidence type="ECO:0000313" key="2">
    <source>
        <dbReference type="EMBL" id="CAH3033335.1"/>
    </source>
</evidence>
<name>A0ABN8MSW6_9CNID</name>
<evidence type="ECO:0000313" key="3">
    <source>
        <dbReference type="Proteomes" id="UP001159405"/>
    </source>
</evidence>
<proteinExistence type="predicted"/>
<keyword evidence="3" id="KW-1185">Reference proteome</keyword>
<reference evidence="2 3" key="1">
    <citation type="submission" date="2022-05" db="EMBL/GenBank/DDBJ databases">
        <authorList>
            <consortium name="Genoscope - CEA"/>
            <person name="William W."/>
        </authorList>
    </citation>
    <scope>NUCLEOTIDE SEQUENCE [LARGE SCALE GENOMIC DNA]</scope>
</reference>
<evidence type="ECO:0000256" key="1">
    <source>
        <dbReference type="SAM" id="MobiDB-lite"/>
    </source>
</evidence>
<dbReference type="EMBL" id="CALNXK010000002">
    <property type="protein sequence ID" value="CAH3033335.1"/>
    <property type="molecule type" value="Genomic_DNA"/>
</dbReference>
<feature type="compositionally biased region" description="Basic residues" evidence="1">
    <location>
        <begin position="42"/>
        <end position="54"/>
    </location>
</feature>
<feature type="region of interest" description="Disordered" evidence="1">
    <location>
        <begin position="1"/>
        <end position="23"/>
    </location>
</feature>
<organism evidence="2 3">
    <name type="scientific">Porites lobata</name>
    <dbReference type="NCBI Taxonomy" id="104759"/>
    <lineage>
        <taxon>Eukaryota</taxon>
        <taxon>Metazoa</taxon>
        <taxon>Cnidaria</taxon>
        <taxon>Anthozoa</taxon>
        <taxon>Hexacorallia</taxon>
        <taxon>Scleractinia</taxon>
        <taxon>Fungiina</taxon>
        <taxon>Poritidae</taxon>
        <taxon>Porites</taxon>
    </lineage>
</organism>